<dbReference type="InterPro" id="IPR010895">
    <property type="entry name" value="CHRD"/>
</dbReference>
<feature type="signal peptide" evidence="1">
    <location>
        <begin position="1"/>
        <end position="27"/>
    </location>
</feature>
<keyword evidence="4" id="KW-1185">Reference proteome</keyword>
<evidence type="ECO:0000313" key="3">
    <source>
        <dbReference type="EMBL" id="KUG52867.1"/>
    </source>
</evidence>
<name>A0A0W8I4C3_9MICO</name>
<accession>A0A0W8I4C3</accession>
<dbReference type="Proteomes" id="UP000054837">
    <property type="component" value="Unassembled WGS sequence"/>
</dbReference>
<protein>
    <recommendedName>
        <fullName evidence="2">CHRD domain-containing protein</fullName>
    </recommendedName>
</protein>
<dbReference type="EMBL" id="LQBL01000029">
    <property type="protein sequence ID" value="KUG52867.1"/>
    <property type="molecule type" value="Genomic_DNA"/>
</dbReference>
<evidence type="ECO:0000256" key="1">
    <source>
        <dbReference type="SAM" id="SignalP"/>
    </source>
</evidence>
<feature type="domain" description="CHRD" evidence="2">
    <location>
        <begin position="40"/>
        <end position="175"/>
    </location>
</feature>
<organism evidence="3 4">
    <name type="scientific">Serinicoccus chungangensis</name>
    <dbReference type="NCBI Taxonomy" id="767452"/>
    <lineage>
        <taxon>Bacteria</taxon>
        <taxon>Bacillati</taxon>
        <taxon>Actinomycetota</taxon>
        <taxon>Actinomycetes</taxon>
        <taxon>Micrococcales</taxon>
        <taxon>Ornithinimicrobiaceae</taxon>
        <taxon>Serinicoccus</taxon>
    </lineage>
</organism>
<feature type="chain" id="PRO_5006944052" description="CHRD domain-containing protein" evidence="1">
    <location>
        <begin position="28"/>
        <end position="258"/>
    </location>
</feature>
<dbReference type="Pfam" id="PF07452">
    <property type="entry name" value="CHRD"/>
    <property type="match status" value="1"/>
</dbReference>
<evidence type="ECO:0000259" key="2">
    <source>
        <dbReference type="Pfam" id="PF07452"/>
    </source>
</evidence>
<keyword evidence="1" id="KW-0732">Signal</keyword>
<evidence type="ECO:0000313" key="4">
    <source>
        <dbReference type="Proteomes" id="UP000054837"/>
    </source>
</evidence>
<sequence>MNMSRKLLAVPAAGAAVLMMTAAPALASSSAWEGMGDLQPVPVNDAPGSGSAMITLDGTTLDFTLAYQGLLADAPHAAHIHYAEDARNMCPTAEDDADGDGFLTTTEGGPAYGGIKVSLTTEGDTSPDSGLAVDRFGVGDDVSYSRGGVEVDQETADALADGEAVVVVHGVDHDGSGAYDEGDRGMSDLDPALPGEATDPALCGVVEVSQMGGVPGGGVETGQAPVDGQNLGLIAAGGVALAAGGALLVSRRRSADQS</sequence>
<comment type="caution">
    <text evidence="3">The sequence shown here is derived from an EMBL/GenBank/DDBJ whole genome shotgun (WGS) entry which is preliminary data.</text>
</comment>
<reference evidence="3 4" key="1">
    <citation type="submission" date="2015-12" db="EMBL/GenBank/DDBJ databases">
        <title>Serinicoccus chungangenesis strain CD08_5 genome sequencing and assembly.</title>
        <authorList>
            <person name="Chander A.M."/>
            <person name="Kaur G."/>
            <person name="Nair G.R."/>
            <person name="Dhawan D.K."/>
            <person name="Kochhar R.K."/>
            <person name="Mayilraj S."/>
            <person name="Bhadada S.K."/>
        </authorList>
    </citation>
    <scope>NUCLEOTIDE SEQUENCE [LARGE SCALE GENOMIC DNA]</scope>
    <source>
        <strain evidence="3 4">CD08_5</strain>
    </source>
</reference>
<dbReference type="STRING" id="767452.AVL62_14655"/>
<dbReference type="AlphaFoldDB" id="A0A0W8I4C3"/>
<proteinExistence type="predicted"/>
<dbReference type="RefSeq" id="WP_058891941.1">
    <property type="nucleotide sequence ID" value="NZ_LQBL01000029.1"/>
</dbReference>
<gene>
    <name evidence="3" type="ORF">AVL62_14655</name>
</gene>